<name>A0A328CVV0_9ASTE</name>
<keyword evidence="3 6" id="KW-0863">Zinc-finger</keyword>
<feature type="domain" description="DDT" evidence="9">
    <location>
        <begin position="346"/>
        <end position="406"/>
    </location>
</feature>
<evidence type="ECO:0000256" key="5">
    <source>
        <dbReference type="ARBA" id="ARBA00023242"/>
    </source>
</evidence>
<keyword evidence="4" id="KW-0862">Zinc</keyword>
<reference evidence="10 11" key="1">
    <citation type="submission" date="2018-06" db="EMBL/GenBank/DDBJ databases">
        <title>The Genome of Cuscuta australis (Dodder) Provides Insight into the Evolution of Plant Parasitism.</title>
        <authorList>
            <person name="Liu H."/>
        </authorList>
    </citation>
    <scope>NUCLEOTIDE SEQUENCE [LARGE SCALE GENOMIC DNA]</scope>
    <source>
        <strain evidence="11">cv. Yunnan</strain>
        <tissue evidence="10">Vines</tissue>
    </source>
</reference>
<dbReference type="PANTHER" id="PTHR46508:SF1">
    <property type="entry name" value="PHD FINGER FAMILY PROTEIN"/>
    <property type="match status" value="1"/>
</dbReference>
<feature type="region of interest" description="Disordered" evidence="7">
    <location>
        <begin position="1086"/>
        <end position="1109"/>
    </location>
</feature>
<dbReference type="PROSITE" id="PS50827">
    <property type="entry name" value="DDT"/>
    <property type="match status" value="1"/>
</dbReference>
<gene>
    <name evidence="10" type="ORF">DM860_000211</name>
</gene>
<dbReference type="Pfam" id="PF00628">
    <property type="entry name" value="PHD"/>
    <property type="match status" value="1"/>
</dbReference>
<sequence length="1801" mass="199439">MVDAAGKVERRGRKRRKADVQSVEVDHNGKKLRVSTRSKVLVGRYVRKEFEGSGVFLGKIMSYDSGLYRVNYEDGDCEDLDSNELKGVLVEQDALDGNWLERKRMLDELVFSKEITAIGSQVENAIFPKNLTFDNMPAVDHHVEKTILPMCANNENVPSIDCHVENALNAVVSMNVTDDRVISTDFHVENASPHMNVSDTNGTTIDSQVESASPHMNVTDIKVTAIGYQGHNGILLVNETKNNVTAPVSNVIIGSLGPCKVEAVQGDDNAESMNEIDNYMTAPVPNVVVGSLGPCKVEAGQVDDNAESMSDYSDDDGVMDLISNVVAPSIPPPDLPLSSGNIGVPEEYVSYLLSVYSFLRSFSTRLFLSPFGLDDFVGSLNCLTPNTLFDSIHLALMRTLRQHLDKLSSDGSEFASKCLRNLDWSLLDSMTWPIYLVHYLLVMRYLDGPDLKGFGSHVMERDYYTLTVGQKLMILQIMCDNALDAEEVRAEMDMREASEFGTDSEGIAAVPLNGPRRVHPRYSKTSAFKQQETMEIIAKGRDIRSSHTASSLTLKVSSDAVIDADQDENGDECRLCGMDGTLLCCDGCPSSYHARCIGVCKMYMRDENWYCPECRINKLRPTTIRGTSLRGAQLFGVDFYGLIFMGCCDHLLVLQDPMNSGSCFRYYNKTDISRVLHSLTTNVQYKALYSEICKGIVEYWGIPANALDHSGAVGLDIGLTYREEISGCSVPSLSTLLGKESNFSENFASCAAEMSSETMQFRNDSKELMLNEGSERANQPEYDGVDVRHNSANINCMSLCPGQPTIFTGSGIQQADLSRQTQEDYSGLIETASCTSRNSCDGIGYNSEYCAGVLASDCGNFHEGCGEKNLKISTEGRLYTGSSFKAHGYLNYYLHGDFAASAAASLALLSSEENQGSESHSLEKRRRLMSADVQLQIKAFSSVATRFFWPNTEKKLIEVPRERCSWCLSCKAPVASKKACLLNAAVSNATKGAMKILATIRPAKIEDGNLPGVAAYIILMEESLRGLTVGPFLNADFRKHWRTQAEEATSCYTIKSLLLELEENIRTVALCADWVKLVDGCSSEPAVTQSATSVPGSSHKRKPGKRGRKPCVVADASVDHGQDKSTDFTWWSGGMLSKFMFQRGTLPQYMVKKAAHEGGRRKIPGIYYSEGSETPKRNRRLVWRAAVEMCKTASHLALQVRYLDMHVRWSDLVRPEPTLLEGKVADTEASAFRNALICDKGKVENEMRYGVAFGNQKHLPSRVMKSVLEIGKRQDGKEMYWFSESRVPLYLIKEYEIKLLKNLPSSAADKPLNAFSKRSRKWSRTVRGDVFTYLACKRDGDDKRSCAVCQVDVFLRNGIICSVCQGLCHEHCTTSSTANPHYDSLCIIRSCKQCHQNSSVAQCAINNESPNSPLLLQGQEFSNADTARKSGMLSSCKRLSSSSRGNARSSDVKPNGNSHSKAKLKTLGVIWKKSSAIESDIDFINKHILRKGAPVNGSGLSCQLCQKPYNPDLMYIHCEKCQHWYHADAVELDESKICDVMGFKCCRCRRIRIPICPYLDQESKKQLMEKRTRSRPSKVVEDPGMDSDSGTIVSSEPRTPIVVPLLQEEETVDTDFLCSLSSMEKTTKQNPQVYCKQEVTEPLSIGRGTKKLPIRRHTKREDNSDSVGEDNKTVTSCGADNSNAPAEEGVVLLNCDGLSYEDMEFEPQTYFSFNELLLEFDMGNAVPKTESPSSLAVVAAEEPAEAVVPCMVCSHADPAPTLCCETCGIWIHRHCSPWFEELSDGSFWKCGTCREWRVVPA</sequence>
<evidence type="ECO:0000259" key="9">
    <source>
        <dbReference type="PROSITE" id="PS50827"/>
    </source>
</evidence>
<evidence type="ECO:0000256" key="1">
    <source>
        <dbReference type="ARBA" id="ARBA00004123"/>
    </source>
</evidence>
<comment type="subcellular location">
    <subcellularLocation>
        <location evidence="1">Nucleus</location>
    </subcellularLocation>
</comment>
<keyword evidence="2" id="KW-0479">Metal-binding</keyword>
<evidence type="ECO:0000256" key="2">
    <source>
        <dbReference type="ARBA" id="ARBA00022723"/>
    </source>
</evidence>
<dbReference type="GO" id="GO:0005634">
    <property type="term" value="C:nucleus"/>
    <property type="evidence" value="ECO:0007669"/>
    <property type="project" value="UniProtKB-SubCell"/>
</dbReference>
<dbReference type="PROSITE" id="PS50016">
    <property type="entry name" value="ZF_PHD_2"/>
    <property type="match status" value="1"/>
</dbReference>
<dbReference type="EMBL" id="NQVE01000215">
    <property type="protein sequence ID" value="RAL37517.1"/>
    <property type="molecule type" value="Genomic_DNA"/>
</dbReference>
<dbReference type="InterPro" id="IPR056618">
    <property type="entry name" value="Chromo_PTM"/>
</dbReference>
<dbReference type="InterPro" id="IPR047365">
    <property type="entry name" value="Tudor_AtPTM-like"/>
</dbReference>
<dbReference type="Pfam" id="PF15612">
    <property type="entry name" value="WHIM1"/>
    <property type="match status" value="1"/>
</dbReference>
<keyword evidence="11" id="KW-1185">Reference proteome</keyword>
<dbReference type="SMART" id="SM00249">
    <property type="entry name" value="PHD"/>
    <property type="match status" value="3"/>
</dbReference>
<dbReference type="Pfam" id="PF24294">
    <property type="entry name" value="Chromo_PTM"/>
    <property type="match status" value="1"/>
</dbReference>
<dbReference type="GO" id="GO:0000785">
    <property type="term" value="C:chromatin"/>
    <property type="evidence" value="ECO:0007669"/>
    <property type="project" value="UniProtKB-ARBA"/>
</dbReference>
<evidence type="ECO:0000259" key="8">
    <source>
        <dbReference type="PROSITE" id="PS50016"/>
    </source>
</evidence>
<feature type="compositionally biased region" description="Polar residues" evidence="7">
    <location>
        <begin position="1086"/>
        <end position="1096"/>
    </location>
</feature>
<dbReference type="InterPro" id="IPR019786">
    <property type="entry name" value="Zinc_finger_PHD-type_CS"/>
</dbReference>
<dbReference type="InterPro" id="IPR019787">
    <property type="entry name" value="Znf_PHD-finger"/>
</dbReference>
<dbReference type="InterPro" id="IPR001965">
    <property type="entry name" value="Znf_PHD"/>
</dbReference>
<dbReference type="Gene3D" id="3.30.40.10">
    <property type="entry name" value="Zinc/RING finger domain, C3HC4 (zinc finger)"/>
    <property type="match status" value="2"/>
</dbReference>
<evidence type="ECO:0000313" key="10">
    <source>
        <dbReference type="EMBL" id="RAL37517.1"/>
    </source>
</evidence>
<evidence type="ECO:0000256" key="7">
    <source>
        <dbReference type="SAM" id="MobiDB-lite"/>
    </source>
</evidence>
<keyword evidence="5" id="KW-0539">Nucleus</keyword>
<evidence type="ECO:0000256" key="4">
    <source>
        <dbReference type="ARBA" id="ARBA00022833"/>
    </source>
</evidence>
<feature type="compositionally biased region" description="Low complexity" evidence="7">
    <location>
        <begin position="1435"/>
        <end position="1449"/>
    </location>
</feature>
<feature type="region of interest" description="Disordered" evidence="7">
    <location>
        <begin position="1435"/>
        <end position="1459"/>
    </location>
</feature>
<evidence type="ECO:0000256" key="3">
    <source>
        <dbReference type="ARBA" id="ARBA00022771"/>
    </source>
</evidence>
<dbReference type="SMART" id="SM00571">
    <property type="entry name" value="DDT"/>
    <property type="match status" value="1"/>
</dbReference>
<evidence type="ECO:0000313" key="11">
    <source>
        <dbReference type="Proteomes" id="UP000249390"/>
    </source>
</evidence>
<dbReference type="SUPFAM" id="SSF57903">
    <property type="entry name" value="FYVE/PHD zinc finger"/>
    <property type="match status" value="3"/>
</dbReference>
<dbReference type="Pfam" id="PF21743">
    <property type="entry name" value="PTM_DIR17_Tudor"/>
    <property type="match status" value="1"/>
</dbReference>
<comment type="caution">
    <text evidence="10">The sequence shown here is derived from an EMBL/GenBank/DDBJ whole genome shotgun (WGS) entry which is preliminary data.</text>
</comment>
<dbReference type="CDD" id="cd20401">
    <property type="entry name" value="Tudor_AtPTM-like"/>
    <property type="match status" value="1"/>
</dbReference>
<dbReference type="PANTHER" id="PTHR46508">
    <property type="entry name" value="PHD FINGER FAMILY PROTEIN"/>
    <property type="match status" value="1"/>
</dbReference>
<feature type="region of interest" description="Disordered" evidence="7">
    <location>
        <begin position="1657"/>
        <end position="1681"/>
    </location>
</feature>
<dbReference type="PROSITE" id="PS01359">
    <property type="entry name" value="ZF_PHD_1"/>
    <property type="match status" value="1"/>
</dbReference>
<dbReference type="Pfam" id="PF02791">
    <property type="entry name" value="DDT"/>
    <property type="match status" value="1"/>
</dbReference>
<dbReference type="CDD" id="cd15489">
    <property type="entry name" value="PHD_SF"/>
    <property type="match status" value="2"/>
</dbReference>
<dbReference type="GO" id="GO:0008270">
    <property type="term" value="F:zinc ion binding"/>
    <property type="evidence" value="ECO:0007669"/>
    <property type="project" value="UniProtKB-KW"/>
</dbReference>
<evidence type="ECO:0000256" key="6">
    <source>
        <dbReference type="PROSITE-ProRule" id="PRU00146"/>
    </source>
</evidence>
<dbReference type="InterPro" id="IPR011011">
    <property type="entry name" value="Znf_FYVE_PHD"/>
</dbReference>
<organism evidence="10 11">
    <name type="scientific">Cuscuta australis</name>
    <dbReference type="NCBI Taxonomy" id="267555"/>
    <lineage>
        <taxon>Eukaryota</taxon>
        <taxon>Viridiplantae</taxon>
        <taxon>Streptophyta</taxon>
        <taxon>Embryophyta</taxon>
        <taxon>Tracheophyta</taxon>
        <taxon>Spermatophyta</taxon>
        <taxon>Magnoliopsida</taxon>
        <taxon>eudicotyledons</taxon>
        <taxon>Gunneridae</taxon>
        <taxon>Pentapetalae</taxon>
        <taxon>asterids</taxon>
        <taxon>lamiids</taxon>
        <taxon>Solanales</taxon>
        <taxon>Convolvulaceae</taxon>
        <taxon>Cuscuteae</taxon>
        <taxon>Cuscuta</taxon>
        <taxon>Cuscuta subgen. Grammica</taxon>
        <taxon>Cuscuta sect. Cleistogrammica</taxon>
    </lineage>
</organism>
<dbReference type="InterPro" id="IPR028942">
    <property type="entry name" value="WHIM1_dom"/>
</dbReference>
<evidence type="ECO:0008006" key="12">
    <source>
        <dbReference type="Google" id="ProtNLM"/>
    </source>
</evidence>
<feature type="compositionally biased region" description="Basic residues" evidence="7">
    <location>
        <begin position="1098"/>
        <end position="1109"/>
    </location>
</feature>
<proteinExistence type="predicted"/>
<dbReference type="Proteomes" id="UP000249390">
    <property type="component" value="Unassembled WGS sequence"/>
</dbReference>
<feature type="region of interest" description="Disordered" evidence="7">
    <location>
        <begin position="1567"/>
        <end position="1595"/>
    </location>
</feature>
<protein>
    <recommendedName>
        <fullName evidence="12">PHD-type domain-containing protein</fullName>
    </recommendedName>
</protein>
<accession>A0A328CVV0</accession>
<dbReference type="InterPro" id="IPR018501">
    <property type="entry name" value="DDT_dom"/>
</dbReference>
<feature type="region of interest" description="Disordered" evidence="7">
    <location>
        <begin position="1"/>
        <end position="20"/>
    </location>
</feature>
<feature type="domain" description="PHD-type" evidence="8">
    <location>
        <begin position="570"/>
        <end position="617"/>
    </location>
</feature>
<dbReference type="InterPro" id="IPR013083">
    <property type="entry name" value="Znf_RING/FYVE/PHD"/>
</dbReference>